<evidence type="ECO:0000259" key="9">
    <source>
        <dbReference type="SMART" id="SM00790"/>
    </source>
</evidence>
<dbReference type="Gene3D" id="1.10.599.10">
    <property type="entry name" value="Aldehyde Ferredoxin Oxidoreductase Protein, subunit A, domain 3"/>
    <property type="match status" value="1"/>
</dbReference>
<dbReference type="RefSeq" id="WP_316968004.1">
    <property type="nucleotide sequence ID" value="NZ_JARFPL010000003.1"/>
</dbReference>
<protein>
    <submittedName>
        <fullName evidence="10">Aldehyde ferredoxin oxidoreductase family protein</fullName>
    </submittedName>
</protein>
<feature type="domain" description="Aldehyde ferredoxin oxidoreductase N-terminal" evidence="9">
    <location>
        <begin position="8"/>
        <end position="213"/>
    </location>
</feature>
<comment type="cofactor">
    <cofactor evidence="1">
        <name>[4Fe-4S] cluster</name>
        <dbReference type="ChEBI" id="CHEBI:49883"/>
    </cofactor>
</comment>
<evidence type="ECO:0000256" key="7">
    <source>
        <dbReference type="ARBA" id="ARBA00023014"/>
    </source>
</evidence>
<evidence type="ECO:0000313" key="10">
    <source>
        <dbReference type="EMBL" id="MDF0592293.1"/>
    </source>
</evidence>
<gene>
    <name evidence="10" type="ORF">P0O24_01675</name>
</gene>
<dbReference type="PANTHER" id="PTHR30038">
    <property type="entry name" value="ALDEHYDE FERREDOXIN OXIDOREDUCTASE"/>
    <property type="match status" value="1"/>
</dbReference>
<sequence>MTTMVKGWTGKRLRVDLTSGSSKVEYIDISHRKMWLGGRGFNSELLYREVGPFVDPLGPENRLIFGVGPLTGTFAPASSRTTITAKSPLGTPEGFGDSNMGGNFGPEMKFAGYDQIVIQGLSEKPVYLSVLDDLVEIRDASHLWGRRISETDAMVKEDLSDQEVHVAAIGPAGENLVRYGCIINDVSRAAARSGMGAVMGSKNLKAVAVRGTGAVEIESPQEFFEICAETRGRLKRDAVAQLLHDQGSLLLTMPANYEHGWFCWRNFQRGNHPQAHLLSGERHRDHFLAHREGCFACPISCGRFSRIKEGRYAGETTGGPEYETLAALGPRVGHLDMNRVIANGKLVNELGMDSCSCGGAIAWAMECWEKGLIGEEDTGGLAVEWGDGDLIESLIRMIAARQGFGDLLAEGSFRAARILGRGEDYSISVKGHDMSQDDPRGLGFAFGIGFATGRRGGDHLQALPCLELTGSFYPGLVEKILGTSAAEERLSMVKKPEMERYQEDLKAVGDSLTQCAFTHTWSFAIQLEDMVRLLKSATGVDYTPEELLKVGGRIVHLERAYWNRVLVGKNEDKNPRRFTEEPMPDGPNQGVVFPERELIPRYYQVRGWEEKTGFPLPKVLDEYGLAGVAEELKPYRKRYLEMISKDHGPSKSKADAEVG</sequence>
<dbReference type="InterPro" id="IPR013983">
    <property type="entry name" value="Ald_Fedxn_OxRdtase_N"/>
</dbReference>
<comment type="similarity">
    <text evidence="2">Belongs to the AOR/FOR family.</text>
</comment>
<proteinExistence type="inferred from homology"/>
<dbReference type="SMART" id="SM00790">
    <property type="entry name" value="AFOR_N"/>
    <property type="match status" value="1"/>
</dbReference>
<dbReference type="SUPFAM" id="SSF56228">
    <property type="entry name" value="Aldehyde ferredoxin oxidoreductase, N-terminal domain"/>
    <property type="match status" value="1"/>
</dbReference>
<evidence type="ECO:0000256" key="3">
    <source>
        <dbReference type="ARBA" id="ARBA00022485"/>
    </source>
</evidence>
<keyword evidence="3" id="KW-0004">4Fe-4S</keyword>
<evidence type="ECO:0000256" key="8">
    <source>
        <dbReference type="ARBA" id="ARBA00049934"/>
    </source>
</evidence>
<dbReference type="InterPro" id="IPR013984">
    <property type="entry name" value="Ald_Fedxn_OxRdtase_dom2"/>
</dbReference>
<dbReference type="Pfam" id="PF01314">
    <property type="entry name" value="AFOR_C"/>
    <property type="match status" value="1"/>
</dbReference>
<organism evidence="10 11">
    <name type="scientific">Candidatus Methanocrinis alkalitolerans</name>
    <dbReference type="NCBI Taxonomy" id="3033395"/>
    <lineage>
        <taxon>Archaea</taxon>
        <taxon>Methanobacteriati</taxon>
        <taxon>Methanobacteriota</taxon>
        <taxon>Stenosarchaea group</taxon>
        <taxon>Methanomicrobia</taxon>
        <taxon>Methanotrichales</taxon>
        <taxon>Methanotrichaceae</taxon>
        <taxon>Methanocrinis</taxon>
    </lineage>
</organism>
<name>A0ABT5XC55_9EURY</name>
<dbReference type="InterPro" id="IPR036503">
    <property type="entry name" value="Ald_Fedxn_OxRdtase_N_sf"/>
</dbReference>
<keyword evidence="7" id="KW-0411">Iron-sulfur</keyword>
<dbReference type="InterPro" id="IPR013985">
    <property type="entry name" value="Ald_Fedxn_OxRdtase_dom3"/>
</dbReference>
<evidence type="ECO:0000256" key="5">
    <source>
        <dbReference type="ARBA" id="ARBA00023002"/>
    </source>
</evidence>
<keyword evidence="11" id="KW-1185">Reference proteome</keyword>
<dbReference type="InterPro" id="IPR001203">
    <property type="entry name" value="OxRdtase_Ald_Fedxn_C"/>
</dbReference>
<keyword evidence="6" id="KW-0408">Iron</keyword>
<dbReference type="PANTHER" id="PTHR30038:SF0">
    <property type="entry name" value="TUNGSTEN-CONTAINING ALDEHYDE FERREDOXIN OXIDOREDUCTASE"/>
    <property type="match status" value="1"/>
</dbReference>
<dbReference type="Gene3D" id="1.10.569.10">
    <property type="entry name" value="Aldehyde Ferredoxin Oxidoreductase Protein, subunit A, domain 2"/>
    <property type="match status" value="1"/>
</dbReference>
<keyword evidence="4" id="KW-0479">Metal-binding</keyword>
<evidence type="ECO:0000313" key="11">
    <source>
        <dbReference type="Proteomes" id="UP001215956"/>
    </source>
</evidence>
<dbReference type="Pfam" id="PF02730">
    <property type="entry name" value="AFOR_N"/>
    <property type="match status" value="1"/>
</dbReference>
<evidence type="ECO:0000256" key="2">
    <source>
        <dbReference type="ARBA" id="ARBA00011032"/>
    </source>
</evidence>
<evidence type="ECO:0000256" key="6">
    <source>
        <dbReference type="ARBA" id="ARBA00023004"/>
    </source>
</evidence>
<dbReference type="SUPFAM" id="SSF48310">
    <property type="entry name" value="Aldehyde ferredoxin oxidoreductase, C-terminal domains"/>
    <property type="match status" value="1"/>
</dbReference>
<dbReference type="InterPro" id="IPR036021">
    <property type="entry name" value="Tungsten_al_ferr_oxy-like_C"/>
</dbReference>
<reference evidence="10 11" key="1">
    <citation type="submission" date="2023-03" db="EMBL/GenBank/DDBJ databases">
        <title>Whole genome sequencing of Methanotrichaceae archaeon M04Ac.</title>
        <authorList>
            <person name="Khomyakova M.A."/>
            <person name="Merkel A.Y."/>
            <person name="Slobodkin A.I."/>
        </authorList>
    </citation>
    <scope>NUCLEOTIDE SEQUENCE [LARGE SCALE GENOMIC DNA]</scope>
    <source>
        <strain evidence="10 11">M04Ac</strain>
    </source>
</reference>
<accession>A0ABT5XC55</accession>
<dbReference type="Proteomes" id="UP001215956">
    <property type="component" value="Unassembled WGS sequence"/>
</dbReference>
<dbReference type="InterPro" id="IPR051919">
    <property type="entry name" value="W-dependent_AOR"/>
</dbReference>
<comment type="cofactor">
    <cofactor evidence="8">
        <name>tungstopterin</name>
        <dbReference type="ChEBI" id="CHEBI:30402"/>
    </cofactor>
</comment>
<evidence type="ECO:0000256" key="4">
    <source>
        <dbReference type="ARBA" id="ARBA00022723"/>
    </source>
</evidence>
<dbReference type="Gene3D" id="3.60.9.10">
    <property type="entry name" value="Aldehyde ferredoxin oxidoreductase, N-terminal domain"/>
    <property type="match status" value="1"/>
</dbReference>
<keyword evidence="5" id="KW-0560">Oxidoreductase</keyword>
<dbReference type="EMBL" id="JARFPL010000003">
    <property type="protein sequence ID" value="MDF0592293.1"/>
    <property type="molecule type" value="Genomic_DNA"/>
</dbReference>
<comment type="caution">
    <text evidence="10">The sequence shown here is derived from an EMBL/GenBank/DDBJ whole genome shotgun (WGS) entry which is preliminary data.</text>
</comment>
<evidence type="ECO:0000256" key="1">
    <source>
        <dbReference type="ARBA" id="ARBA00001966"/>
    </source>
</evidence>